<evidence type="ECO:0000313" key="4">
    <source>
        <dbReference type="Proteomes" id="UP000253065"/>
    </source>
</evidence>
<reference evidence="2 3" key="1">
    <citation type="submission" date="2018-07" db="EMBL/GenBank/DDBJ databases">
        <title>Freshwater and sediment microbial communities from various areas in North America, analyzing microbe dynamics in response to fracking.</title>
        <authorList>
            <person name="Lamendella R."/>
        </authorList>
    </citation>
    <scope>NUCLEOTIDE SEQUENCE [LARGE SCALE GENOMIC DNA]</scope>
    <source>
        <strain evidence="2 3">114E</strain>
        <strain evidence="1 4">114E_o</strain>
    </source>
</reference>
<dbReference type="EMBL" id="QNSA01000012">
    <property type="protein sequence ID" value="RBP69599.1"/>
    <property type="molecule type" value="Genomic_DNA"/>
</dbReference>
<evidence type="ECO:0000313" key="3">
    <source>
        <dbReference type="Proteomes" id="UP000252795"/>
    </source>
</evidence>
<evidence type="ECO:0000313" key="2">
    <source>
        <dbReference type="EMBL" id="RCW31243.1"/>
    </source>
</evidence>
<dbReference type="AlphaFoldDB" id="A0A368URC8"/>
<proteinExistence type="predicted"/>
<name>A0A368URC8_MARNT</name>
<dbReference type="Proteomes" id="UP000253065">
    <property type="component" value="Unassembled WGS sequence"/>
</dbReference>
<dbReference type="Proteomes" id="UP000252795">
    <property type="component" value="Unassembled WGS sequence"/>
</dbReference>
<keyword evidence="4" id="KW-1185">Reference proteome</keyword>
<dbReference type="EMBL" id="QPJB01000012">
    <property type="protein sequence ID" value="RCW31243.1"/>
    <property type="molecule type" value="Genomic_DNA"/>
</dbReference>
<accession>A0A368URC8</accession>
<gene>
    <name evidence="2" type="ORF">DET51_11241</name>
    <name evidence="1" type="ORF">DET64_11241</name>
</gene>
<comment type="caution">
    <text evidence="2">The sequence shown here is derived from an EMBL/GenBank/DDBJ whole genome shotgun (WGS) entry which is preliminary data.</text>
</comment>
<evidence type="ECO:0008006" key="5">
    <source>
        <dbReference type="Google" id="ProtNLM"/>
    </source>
</evidence>
<protein>
    <recommendedName>
        <fullName evidence="5">DNA-binding protein</fullName>
    </recommendedName>
</protein>
<evidence type="ECO:0000313" key="1">
    <source>
        <dbReference type="EMBL" id="RBP69599.1"/>
    </source>
</evidence>
<organism evidence="2 3">
    <name type="scientific">Marinobacter nauticus</name>
    <name type="common">Marinobacter hydrocarbonoclasticus</name>
    <name type="synonym">Marinobacter aquaeolei</name>
    <dbReference type="NCBI Taxonomy" id="2743"/>
    <lineage>
        <taxon>Bacteria</taxon>
        <taxon>Pseudomonadati</taxon>
        <taxon>Pseudomonadota</taxon>
        <taxon>Gammaproteobacteria</taxon>
        <taxon>Pseudomonadales</taxon>
        <taxon>Marinobacteraceae</taxon>
        <taxon>Marinobacter</taxon>
    </lineage>
</organism>
<dbReference type="RefSeq" id="WP_113880531.1">
    <property type="nucleotide sequence ID" value="NZ_QNSA01000012.1"/>
</dbReference>
<sequence length="66" mass="7080">MRTPGTFYNHATQTEYIALSRVADAVGVPAHVITNAISNGSLPVKEISGCKCVAVKDLFQFQEGAR</sequence>